<evidence type="ECO:0000256" key="4">
    <source>
        <dbReference type="ARBA" id="ARBA00022679"/>
    </source>
</evidence>
<dbReference type="InterPro" id="IPR038063">
    <property type="entry name" value="Transpep_catalytic_dom"/>
</dbReference>
<evidence type="ECO:0000256" key="6">
    <source>
        <dbReference type="ARBA" id="ARBA00022960"/>
    </source>
</evidence>
<organism evidence="12 13">
    <name type="scientific">Nocardioides bizhenqiangii</name>
    <dbReference type="NCBI Taxonomy" id="3095076"/>
    <lineage>
        <taxon>Bacteria</taxon>
        <taxon>Bacillati</taxon>
        <taxon>Actinomycetota</taxon>
        <taxon>Actinomycetes</taxon>
        <taxon>Propionibacteriales</taxon>
        <taxon>Nocardioidaceae</taxon>
        <taxon>Nocardioides</taxon>
    </lineage>
</organism>
<feature type="domain" description="L,D-TPase catalytic" evidence="11">
    <location>
        <begin position="152"/>
        <end position="270"/>
    </location>
</feature>
<evidence type="ECO:0000256" key="9">
    <source>
        <dbReference type="PROSITE-ProRule" id="PRU01373"/>
    </source>
</evidence>
<evidence type="ECO:0000256" key="3">
    <source>
        <dbReference type="ARBA" id="ARBA00022676"/>
    </source>
</evidence>
<keyword evidence="10" id="KW-1133">Transmembrane helix</keyword>
<reference evidence="13" key="1">
    <citation type="submission" date="2023-12" db="EMBL/GenBank/DDBJ databases">
        <title>Novel species in genus Nocardioides.</title>
        <authorList>
            <person name="Zhou H."/>
        </authorList>
    </citation>
    <scope>NUCLEOTIDE SEQUENCE [LARGE SCALE GENOMIC DNA]</scope>
    <source>
        <strain evidence="13">HM61</strain>
    </source>
</reference>
<evidence type="ECO:0000256" key="5">
    <source>
        <dbReference type="ARBA" id="ARBA00022801"/>
    </source>
</evidence>
<dbReference type="CDD" id="cd16913">
    <property type="entry name" value="YkuD_like"/>
    <property type="match status" value="1"/>
</dbReference>
<comment type="similarity">
    <text evidence="2">Belongs to the YkuD family.</text>
</comment>
<dbReference type="Gene3D" id="2.40.440.10">
    <property type="entry name" value="L,D-transpeptidase catalytic domain-like"/>
    <property type="match status" value="1"/>
</dbReference>
<dbReference type="PANTHER" id="PTHR30582">
    <property type="entry name" value="L,D-TRANSPEPTIDASE"/>
    <property type="match status" value="1"/>
</dbReference>
<keyword evidence="10" id="KW-0812">Transmembrane</keyword>
<keyword evidence="5" id="KW-0378">Hydrolase</keyword>
<evidence type="ECO:0000256" key="2">
    <source>
        <dbReference type="ARBA" id="ARBA00005992"/>
    </source>
</evidence>
<keyword evidence="8 9" id="KW-0961">Cell wall biogenesis/degradation</keyword>
<evidence type="ECO:0000313" key="12">
    <source>
        <dbReference type="EMBL" id="WQQ25652.1"/>
    </source>
</evidence>
<keyword evidence="10" id="KW-0472">Membrane</keyword>
<keyword evidence="3" id="KW-0328">Glycosyltransferase</keyword>
<evidence type="ECO:0000256" key="7">
    <source>
        <dbReference type="ARBA" id="ARBA00022984"/>
    </source>
</evidence>
<dbReference type="PANTHER" id="PTHR30582:SF24">
    <property type="entry name" value="L,D-TRANSPEPTIDASE ERFK_SRFK-RELATED"/>
    <property type="match status" value="1"/>
</dbReference>
<feature type="active site" description="Proton donor/acceptor" evidence="9">
    <location>
        <position position="231"/>
    </location>
</feature>
<name>A0ABZ0ZPU1_9ACTN</name>
<evidence type="ECO:0000256" key="8">
    <source>
        <dbReference type="ARBA" id="ARBA00023316"/>
    </source>
</evidence>
<dbReference type="Proteomes" id="UP001327225">
    <property type="component" value="Chromosome"/>
</dbReference>
<dbReference type="Pfam" id="PF03734">
    <property type="entry name" value="YkuD"/>
    <property type="match status" value="1"/>
</dbReference>
<dbReference type="InterPro" id="IPR005490">
    <property type="entry name" value="LD_TPept_cat_dom"/>
</dbReference>
<evidence type="ECO:0000256" key="1">
    <source>
        <dbReference type="ARBA" id="ARBA00004752"/>
    </source>
</evidence>
<dbReference type="EMBL" id="CP141059">
    <property type="protein sequence ID" value="WQQ25652.1"/>
    <property type="molecule type" value="Genomic_DNA"/>
</dbReference>
<keyword evidence="7 9" id="KW-0573">Peptidoglycan synthesis</keyword>
<keyword evidence="4" id="KW-0808">Transferase</keyword>
<accession>A0ABZ0ZPU1</accession>
<protein>
    <submittedName>
        <fullName evidence="12">L,D-transpeptidase family protein</fullName>
    </submittedName>
</protein>
<dbReference type="PROSITE" id="PS52029">
    <property type="entry name" value="LD_TPASE"/>
    <property type="match status" value="1"/>
</dbReference>
<feature type="active site" description="Nucleophile" evidence="9">
    <location>
        <position position="247"/>
    </location>
</feature>
<proteinExistence type="inferred from homology"/>
<evidence type="ECO:0000259" key="11">
    <source>
        <dbReference type="PROSITE" id="PS52029"/>
    </source>
</evidence>
<sequence length="272" mass="28663">MESGSSPGSVVSGWGSRLATLVAVASVGAIAAAFLLSPDSDRPGSPRSGAAEVDVTKLVASTTKARLPRAPRDTEPRATTAGDVVHPKRTLPVYAELDGRPFAKVTPNQMGETWLPVIDRRPGWVQVLLPSRPNGSTGWLKTSSVEQARTPYLIRVHVGSRELELFRDGELLGHWPVAVGTAETPTPTGRTFLLGSIVDAEQSYSPVILPLGSHSDTLDSYGGGPGTVAIHGWPDDSVFGNAVSHGCIRVPDDALEQLAQVPLGTLVLIDDN</sequence>
<dbReference type="SUPFAM" id="SSF141523">
    <property type="entry name" value="L,D-transpeptidase catalytic domain-like"/>
    <property type="match status" value="1"/>
</dbReference>
<gene>
    <name evidence="12" type="ORF">SHK19_17000</name>
</gene>
<keyword evidence="13" id="KW-1185">Reference proteome</keyword>
<feature type="transmembrane region" description="Helical" evidence="10">
    <location>
        <begin position="18"/>
        <end position="37"/>
    </location>
</feature>
<evidence type="ECO:0000256" key="10">
    <source>
        <dbReference type="SAM" id="Phobius"/>
    </source>
</evidence>
<keyword evidence="6 9" id="KW-0133">Cell shape</keyword>
<dbReference type="RefSeq" id="WP_322936947.1">
    <property type="nucleotide sequence ID" value="NZ_CP141059.1"/>
</dbReference>
<evidence type="ECO:0000313" key="13">
    <source>
        <dbReference type="Proteomes" id="UP001327225"/>
    </source>
</evidence>
<dbReference type="InterPro" id="IPR050979">
    <property type="entry name" value="LD-transpeptidase"/>
</dbReference>
<comment type="pathway">
    <text evidence="1 9">Cell wall biogenesis; peptidoglycan biosynthesis.</text>
</comment>